<proteinExistence type="predicted"/>
<reference evidence="1 2" key="1">
    <citation type="submission" date="2019-07" db="EMBL/GenBank/DDBJ databases">
        <title>Whole genome shotgun sequence of Enterococcus thailandicus NBRC 101867.</title>
        <authorList>
            <person name="Hosoyama A."/>
            <person name="Uohara A."/>
            <person name="Ohji S."/>
            <person name="Ichikawa N."/>
        </authorList>
    </citation>
    <scope>NUCLEOTIDE SEQUENCE [LARGE SCALE GENOMIC DNA]</scope>
    <source>
        <strain evidence="1 2">NBRC 101867</strain>
    </source>
</reference>
<accession>A0A510W9R6</accession>
<name>A0A510W9R6_ENTTH</name>
<evidence type="ECO:0000313" key="2">
    <source>
        <dbReference type="Proteomes" id="UP000321361"/>
    </source>
</evidence>
<organism evidence="1 2">
    <name type="scientific">Enterococcus thailandicus</name>
    <dbReference type="NCBI Taxonomy" id="417368"/>
    <lineage>
        <taxon>Bacteria</taxon>
        <taxon>Bacillati</taxon>
        <taxon>Bacillota</taxon>
        <taxon>Bacilli</taxon>
        <taxon>Lactobacillales</taxon>
        <taxon>Enterococcaceae</taxon>
        <taxon>Enterococcus</taxon>
    </lineage>
</organism>
<protein>
    <submittedName>
        <fullName evidence="1">Uncharacterized protein</fullName>
    </submittedName>
</protein>
<gene>
    <name evidence="1" type="ORF">ETH01_02550</name>
</gene>
<comment type="caution">
    <text evidence="1">The sequence shown here is derived from an EMBL/GenBank/DDBJ whole genome shotgun (WGS) entry which is preliminary data.</text>
</comment>
<dbReference type="RefSeq" id="WP_071868799.1">
    <property type="nucleotide sequence ID" value="NZ_BSWU01000015.1"/>
</dbReference>
<dbReference type="AlphaFoldDB" id="A0A510W9R6"/>
<dbReference type="Proteomes" id="UP000321361">
    <property type="component" value="Unassembled WGS sequence"/>
</dbReference>
<dbReference type="EMBL" id="BJUG01000001">
    <property type="protein sequence ID" value="GEK35968.1"/>
    <property type="molecule type" value="Genomic_DNA"/>
</dbReference>
<evidence type="ECO:0000313" key="1">
    <source>
        <dbReference type="EMBL" id="GEK35968.1"/>
    </source>
</evidence>
<sequence length="82" mass="9673">MIALGKIDNRESTDKEIPEAIKKFLYWGIAISKNEKHVAKIFLKILATCFWLAILSEWESKFFFLLYFLIFQPNSFLLLDVL</sequence>